<feature type="compositionally biased region" description="Low complexity" evidence="1">
    <location>
        <begin position="286"/>
        <end position="295"/>
    </location>
</feature>
<feature type="compositionally biased region" description="Polar residues" evidence="1">
    <location>
        <begin position="499"/>
        <end position="509"/>
    </location>
</feature>
<feature type="compositionally biased region" description="Low complexity" evidence="1">
    <location>
        <begin position="638"/>
        <end position="677"/>
    </location>
</feature>
<evidence type="ECO:0000256" key="1">
    <source>
        <dbReference type="SAM" id="MobiDB-lite"/>
    </source>
</evidence>
<accession>A0A4T0CLU7</accession>
<feature type="region of interest" description="Disordered" evidence="1">
    <location>
        <begin position="256"/>
        <end position="297"/>
    </location>
</feature>
<feature type="region of interest" description="Disordered" evidence="1">
    <location>
        <begin position="163"/>
        <end position="213"/>
    </location>
</feature>
<feature type="region of interest" description="Disordered" evidence="1">
    <location>
        <begin position="450"/>
        <end position="571"/>
    </location>
</feature>
<evidence type="ECO:0000313" key="3">
    <source>
        <dbReference type="Proteomes" id="UP000304947"/>
    </source>
</evidence>
<comment type="caution">
    <text evidence="2">The sequence shown here is derived from an EMBL/GenBank/DDBJ whole genome shotgun (WGS) entry which is preliminary data.</text>
</comment>
<feature type="compositionally biased region" description="Basic and acidic residues" evidence="1">
    <location>
        <begin position="698"/>
        <end position="707"/>
    </location>
</feature>
<dbReference type="EMBL" id="QZBU01001500">
    <property type="protein sequence ID" value="TIA49030.1"/>
    <property type="molecule type" value="Genomic_DNA"/>
</dbReference>
<feature type="compositionally biased region" description="Acidic residues" evidence="1">
    <location>
        <begin position="84"/>
        <end position="102"/>
    </location>
</feature>
<feature type="region of interest" description="Disordered" evidence="1">
    <location>
        <begin position="589"/>
        <end position="730"/>
    </location>
</feature>
<protein>
    <submittedName>
        <fullName evidence="2">Uncharacterized protein</fullName>
    </submittedName>
</protein>
<feature type="compositionally biased region" description="Polar residues" evidence="1">
    <location>
        <begin position="549"/>
        <end position="558"/>
    </location>
</feature>
<name>A0A4T0CLU7_AURPU</name>
<proteinExistence type="predicted"/>
<feature type="compositionally biased region" description="Polar residues" evidence="1">
    <location>
        <begin position="525"/>
        <end position="543"/>
    </location>
</feature>
<dbReference type="Proteomes" id="UP000304947">
    <property type="component" value="Unassembled WGS sequence"/>
</dbReference>
<gene>
    <name evidence="2" type="ORF">D6C83_04938</name>
</gene>
<dbReference type="AlphaFoldDB" id="A0A4T0CLU7"/>
<feature type="compositionally biased region" description="Pro residues" evidence="1">
    <location>
        <begin position="599"/>
        <end position="610"/>
    </location>
</feature>
<feature type="compositionally biased region" description="Low complexity" evidence="1">
    <location>
        <begin position="510"/>
        <end position="524"/>
    </location>
</feature>
<feature type="compositionally biased region" description="Low complexity" evidence="1">
    <location>
        <begin position="559"/>
        <end position="571"/>
    </location>
</feature>
<feature type="compositionally biased region" description="Low complexity" evidence="1">
    <location>
        <begin position="611"/>
        <end position="623"/>
    </location>
</feature>
<feature type="compositionally biased region" description="Basic and acidic residues" evidence="1">
    <location>
        <begin position="720"/>
        <end position="730"/>
    </location>
</feature>
<feature type="compositionally biased region" description="Polar residues" evidence="1">
    <location>
        <begin position="256"/>
        <end position="267"/>
    </location>
</feature>
<evidence type="ECO:0000313" key="2">
    <source>
        <dbReference type="EMBL" id="TIA49030.1"/>
    </source>
</evidence>
<feature type="compositionally biased region" description="Low complexity" evidence="1">
    <location>
        <begin position="450"/>
        <end position="481"/>
    </location>
</feature>
<reference evidence="2 3" key="1">
    <citation type="submission" date="2018-10" db="EMBL/GenBank/DDBJ databases">
        <title>Fifty Aureobasidium pullulans genomes reveal a recombining polyextremotolerant generalist.</title>
        <authorList>
            <person name="Gostincar C."/>
            <person name="Turk M."/>
            <person name="Zajc J."/>
            <person name="Gunde-Cimerman N."/>
        </authorList>
    </citation>
    <scope>NUCLEOTIDE SEQUENCE [LARGE SCALE GENOMIC DNA]</scope>
    <source>
        <strain evidence="2 3">EXF-3380</strain>
    </source>
</reference>
<feature type="region of interest" description="Disordered" evidence="1">
    <location>
        <begin position="72"/>
        <end position="149"/>
    </location>
</feature>
<organism evidence="2 3">
    <name type="scientific">Aureobasidium pullulans</name>
    <name type="common">Black yeast</name>
    <name type="synonym">Pullularia pullulans</name>
    <dbReference type="NCBI Taxonomy" id="5580"/>
    <lineage>
        <taxon>Eukaryota</taxon>
        <taxon>Fungi</taxon>
        <taxon>Dikarya</taxon>
        <taxon>Ascomycota</taxon>
        <taxon>Pezizomycotina</taxon>
        <taxon>Dothideomycetes</taxon>
        <taxon>Dothideomycetidae</taxon>
        <taxon>Dothideales</taxon>
        <taxon>Saccotheciaceae</taxon>
        <taxon>Aureobasidium</taxon>
    </lineage>
</organism>
<sequence length="730" mass="80529">MPCRDESHNHRWPKAGTLTLCKCEIFCGYCEGEDAKKIHTLQWELRHHVRVVHTGSEGLDVRVSPRSMPHMAINSKKRNHAEVEQDDSDDSDEDSDEAESSEEEVKATSDESSEEGSKKLKPLMVHSRAPSDPFVNADKKDTKSAPAPLRLRAKAVAMPKKVPLSTHAASFKPIGPKAGPSSPKRARQETSAGPPPPVTRRMASGPPPRAPEVRQGMVQAGSVTNGPLVDSVLSEQQRAFVVARNAAEVQASMNAQRPLGNPQQMPSNGPPQPQGRNNIGPPVNAQPRQMPRQMPSQLHSRLVNVIPPPLQLSTSDQDFYRRNSAFPEQHHDIPPELLRIRHLTQDLLTNHNASELLLINMYTTEIEFVRQLQTRRWISNAHGQGYIGSVQHAHWLAQQQLQQQLSPQMMQQLVGGYVHGHLMLTSQPGPGQGAQQPYPQQQACQQFAPHPMHPMGVQQAGQGQQVGGQQYQQPVQRQVSGGHQPGLQQQGALQFASRPMQQMSVQHPSQVQQLGGPQPQQTAQRQVSAGQQLGPQRQVSGGQQFAPHQVSTGQQPNLQRQASGGQQSGVQQRFVQPQTFAGQQLVVQQVDPQRSGPQQPSPQQPSPQQPSPQQLGLQQLAPRPHAPRPLPSPQKFGPWLPDQQQLPQQKSAPQAQDHAQEAPQQVSQQVPQPAVNQLTEPQQHHSTHLDGQPMPRDQSQEKVDEQTKGQIATTEEEKPDAEKSIKEETV</sequence>